<sequence length="279" mass="31381">MLESLLHRHGAILFHGLDHSLSTASDFNDFVEAFGYKELPYSGRAPRTNVVGRVYTANESPPDQNITFHHEMAHLPEHPSKLFFFCEVEPCSGGETGIAPSHVVYDIMKEKYPDFVQKLEKHGLMYILVLGDEDDPSSSMGRGWKSTFFTGDKSVAEERAVQLNMKLEWRDDGGVKTIIGPIAGIKYDESRQRKVWFNTMVGAYNCWVDARNDLGKTVTFGDGSPLPSDIIYGCLKISEEESIAVPWQKGDMLLIDNLAVQHSRQPFTPPRRILVSLCK</sequence>
<dbReference type="GO" id="GO:0016491">
    <property type="term" value="F:oxidoreductase activity"/>
    <property type="evidence" value="ECO:0007669"/>
    <property type="project" value="UniProtKB-KW"/>
</dbReference>
<dbReference type="EMBL" id="BMAC01000073">
    <property type="protein sequence ID" value="GFP83881.1"/>
    <property type="molecule type" value="Genomic_DNA"/>
</dbReference>
<feature type="domain" description="TauD/TfdA-like" evidence="2">
    <location>
        <begin position="2"/>
        <end position="275"/>
    </location>
</feature>
<evidence type="ECO:0000259" key="2">
    <source>
        <dbReference type="Pfam" id="PF02668"/>
    </source>
</evidence>
<proteinExistence type="predicted"/>
<dbReference type="PANTHER" id="PTHR10696:SF21">
    <property type="entry name" value="TAUD_TFDA-LIKE DOMAIN-CONTAINING PROTEIN"/>
    <property type="match status" value="1"/>
</dbReference>
<protein>
    <submittedName>
        <fullName evidence="3">Clavaminate synthase-like protein at3g21360</fullName>
    </submittedName>
</protein>
<keyword evidence="1" id="KW-0560">Oxidoreductase</keyword>
<dbReference type="Gene3D" id="3.60.130.10">
    <property type="entry name" value="Clavaminate synthase-like"/>
    <property type="match status" value="1"/>
</dbReference>
<dbReference type="AlphaFoldDB" id="A0A830BPG5"/>
<dbReference type="PANTHER" id="PTHR10696">
    <property type="entry name" value="GAMMA-BUTYROBETAINE HYDROXYLASE-RELATED"/>
    <property type="match status" value="1"/>
</dbReference>
<evidence type="ECO:0000256" key="1">
    <source>
        <dbReference type="ARBA" id="ARBA00023002"/>
    </source>
</evidence>
<dbReference type="InterPro" id="IPR050411">
    <property type="entry name" value="AlphaKG_dependent_hydroxylases"/>
</dbReference>
<evidence type="ECO:0000313" key="3">
    <source>
        <dbReference type="EMBL" id="GFP83881.1"/>
    </source>
</evidence>
<gene>
    <name evidence="3" type="ORF">PHJA_000531700</name>
</gene>
<name>A0A830BPG5_9LAMI</name>
<dbReference type="InterPro" id="IPR042098">
    <property type="entry name" value="TauD-like_sf"/>
</dbReference>
<reference evidence="3" key="1">
    <citation type="submission" date="2020-07" db="EMBL/GenBank/DDBJ databases">
        <title>Ethylene signaling mediates host invasion by parasitic plants.</title>
        <authorList>
            <person name="Yoshida S."/>
        </authorList>
    </citation>
    <scope>NUCLEOTIDE SEQUENCE</scope>
    <source>
        <strain evidence="3">Okayama</strain>
    </source>
</reference>
<dbReference type="Pfam" id="PF02668">
    <property type="entry name" value="TauD"/>
    <property type="match status" value="1"/>
</dbReference>
<comment type="caution">
    <text evidence="3">The sequence shown here is derived from an EMBL/GenBank/DDBJ whole genome shotgun (WGS) entry which is preliminary data.</text>
</comment>
<dbReference type="SUPFAM" id="SSF51197">
    <property type="entry name" value="Clavaminate synthase-like"/>
    <property type="match status" value="1"/>
</dbReference>
<dbReference type="FunFam" id="3.60.130.10:FF:000006">
    <property type="entry name" value="Clavaminate synthase-like protein At3g21360"/>
    <property type="match status" value="1"/>
</dbReference>
<accession>A0A830BPG5</accession>
<keyword evidence="4" id="KW-1185">Reference proteome</keyword>
<organism evidence="3 4">
    <name type="scientific">Phtheirospermum japonicum</name>
    <dbReference type="NCBI Taxonomy" id="374723"/>
    <lineage>
        <taxon>Eukaryota</taxon>
        <taxon>Viridiplantae</taxon>
        <taxon>Streptophyta</taxon>
        <taxon>Embryophyta</taxon>
        <taxon>Tracheophyta</taxon>
        <taxon>Spermatophyta</taxon>
        <taxon>Magnoliopsida</taxon>
        <taxon>eudicotyledons</taxon>
        <taxon>Gunneridae</taxon>
        <taxon>Pentapetalae</taxon>
        <taxon>asterids</taxon>
        <taxon>lamiids</taxon>
        <taxon>Lamiales</taxon>
        <taxon>Orobanchaceae</taxon>
        <taxon>Orobanchaceae incertae sedis</taxon>
        <taxon>Phtheirospermum</taxon>
    </lineage>
</organism>
<evidence type="ECO:0000313" key="4">
    <source>
        <dbReference type="Proteomes" id="UP000653305"/>
    </source>
</evidence>
<dbReference type="InterPro" id="IPR003819">
    <property type="entry name" value="TauD/TfdA-like"/>
</dbReference>
<dbReference type="Proteomes" id="UP000653305">
    <property type="component" value="Unassembled WGS sequence"/>
</dbReference>
<dbReference type="OrthoDB" id="408743at2759"/>